<reference evidence="2" key="1">
    <citation type="journal article" date="2024" name="Antonie Van Leeuwenhoek">
        <title>Isoptericola haloaureus sp. nov., a dimorphic actinobacterium isolated from mangrove sediments of southeast India, implicating biosaline agricultural significance through nitrogen fixation and salt tolerance genes.</title>
        <authorList>
            <person name="Prathaban M."/>
            <person name="Prathiviraj R."/>
            <person name="Ravichandran M."/>
            <person name="Natarajan S.D."/>
            <person name="Sobanaa M."/>
            <person name="Hari Krishna Kumar S."/>
            <person name="Chandrasekar V."/>
            <person name="Selvin J."/>
        </authorList>
    </citation>
    <scope>NUCLEOTIDE SEQUENCE</scope>
    <source>
        <strain evidence="2">MP1014</strain>
    </source>
</reference>
<dbReference type="EMBL" id="JBAGLP010000117">
    <property type="protein sequence ID" value="MEG3615270.1"/>
    <property type="molecule type" value="Genomic_DNA"/>
</dbReference>
<dbReference type="Proteomes" id="UP001310387">
    <property type="component" value="Unassembled WGS sequence"/>
</dbReference>
<gene>
    <name evidence="2" type="ORF">V5O49_09080</name>
</gene>
<dbReference type="RefSeq" id="WP_332901939.1">
    <property type="nucleotide sequence ID" value="NZ_JBAGLP010000117.1"/>
</dbReference>
<evidence type="ECO:0000259" key="1">
    <source>
        <dbReference type="Pfam" id="PF22513"/>
    </source>
</evidence>
<name>A0ABU7Z6Y2_9MICO</name>
<dbReference type="InterPro" id="IPR010985">
    <property type="entry name" value="Ribbon_hlx_hlx"/>
</dbReference>
<keyword evidence="3" id="KW-1185">Reference proteome</keyword>
<dbReference type="Pfam" id="PF22513">
    <property type="entry name" value="FitA-like_RHH"/>
    <property type="match status" value="1"/>
</dbReference>
<reference evidence="2" key="2">
    <citation type="submission" date="2024-02" db="EMBL/GenBank/DDBJ databases">
        <authorList>
            <person name="Prathaban M."/>
            <person name="Mythili R."/>
            <person name="Sharmila Devi N."/>
            <person name="Sobanaa M."/>
            <person name="Prathiviraj R."/>
            <person name="Selvin J."/>
        </authorList>
    </citation>
    <scope>NUCLEOTIDE SEQUENCE</scope>
    <source>
        <strain evidence="2">MP1014</strain>
    </source>
</reference>
<sequence length="76" mass="8342">MSTLQVRDVPDDVKRVLKARAARSGQSLSEFVLQELSELAGRPTISELTDRIRDRGSYTPGVDAAEVLAAARSERE</sequence>
<protein>
    <recommendedName>
        <fullName evidence="1">Antitoxin FitA-like ribbon-helix-helix domain-containing protein</fullName>
    </recommendedName>
</protein>
<comment type="caution">
    <text evidence="2">The sequence shown here is derived from an EMBL/GenBank/DDBJ whole genome shotgun (WGS) entry which is preliminary data.</text>
</comment>
<feature type="domain" description="Antitoxin FitA-like ribbon-helix-helix" evidence="1">
    <location>
        <begin position="3"/>
        <end position="38"/>
    </location>
</feature>
<accession>A0ABU7Z6Y2</accession>
<evidence type="ECO:0000313" key="3">
    <source>
        <dbReference type="Proteomes" id="UP001310387"/>
    </source>
</evidence>
<evidence type="ECO:0000313" key="2">
    <source>
        <dbReference type="EMBL" id="MEG3615270.1"/>
    </source>
</evidence>
<dbReference type="SUPFAM" id="SSF47598">
    <property type="entry name" value="Ribbon-helix-helix"/>
    <property type="match status" value="1"/>
</dbReference>
<proteinExistence type="predicted"/>
<dbReference type="InterPro" id="IPR053853">
    <property type="entry name" value="FitA-like_RHH"/>
</dbReference>
<organism evidence="2 3">
    <name type="scientific">Isoptericola haloaureus</name>
    <dbReference type="NCBI Taxonomy" id="1542902"/>
    <lineage>
        <taxon>Bacteria</taxon>
        <taxon>Bacillati</taxon>
        <taxon>Actinomycetota</taxon>
        <taxon>Actinomycetes</taxon>
        <taxon>Micrococcales</taxon>
        <taxon>Promicromonosporaceae</taxon>
        <taxon>Isoptericola</taxon>
    </lineage>
</organism>